<dbReference type="Proteomes" id="UP001251528">
    <property type="component" value="Unassembled WGS sequence"/>
</dbReference>
<evidence type="ECO:0000313" key="2">
    <source>
        <dbReference type="Proteomes" id="UP001251528"/>
    </source>
</evidence>
<keyword evidence="2" id="KW-1185">Reference proteome</keyword>
<dbReference type="AlphaFoldDB" id="A0AAJ0CAW5"/>
<proteinExistence type="predicted"/>
<gene>
    <name evidence="1" type="ORF">QQS21_012768</name>
</gene>
<comment type="caution">
    <text evidence="1">The sequence shown here is derived from an EMBL/GenBank/DDBJ whole genome shotgun (WGS) entry which is preliminary data.</text>
</comment>
<reference evidence="1" key="1">
    <citation type="submission" date="2023-06" db="EMBL/GenBank/DDBJ databases">
        <title>Conoideocrella luteorostrata (Hypocreales: Clavicipitaceae), a potential biocontrol fungus for elongate hemlock scale in United States Christmas tree production areas.</title>
        <authorList>
            <person name="Barrett H."/>
            <person name="Lovett B."/>
            <person name="Macias A.M."/>
            <person name="Stajich J.E."/>
            <person name="Kasson M.T."/>
        </authorList>
    </citation>
    <scope>NUCLEOTIDE SEQUENCE</scope>
    <source>
        <strain evidence="1">ARSEF 14590</strain>
    </source>
</reference>
<accession>A0AAJ0CAW5</accession>
<organism evidence="1 2">
    <name type="scientific">Conoideocrella luteorostrata</name>
    <dbReference type="NCBI Taxonomy" id="1105319"/>
    <lineage>
        <taxon>Eukaryota</taxon>
        <taxon>Fungi</taxon>
        <taxon>Dikarya</taxon>
        <taxon>Ascomycota</taxon>
        <taxon>Pezizomycotina</taxon>
        <taxon>Sordariomycetes</taxon>
        <taxon>Hypocreomycetidae</taxon>
        <taxon>Hypocreales</taxon>
        <taxon>Clavicipitaceae</taxon>
        <taxon>Conoideocrella</taxon>
    </lineage>
</organism>
<protein>
    <submittedName>
        <fullName evidence="1">Uncharacterized protein</fullName>
    </submittedName>
</protein>
<evidence type="ECO:0000313" key="1">
    <source>
        <dbReference type="EMBL" id="KAK2589555.1"/>
    </source>
</evidence>
<sequence length="220" mass="24931">MGVLQIIQLGAKPLPSGTTLEQVERNTSEALKDLEPRPELTIGRQIQNKDIFQITSEWNMTSGSANQDAPSLRKSFVQSVESGYDNSHSVFHVALNRSAFGKDGPATERVVEYVQNFFPASEVTPEFQKKIEKDFLEFDEIYKAGVAGDKLKGLAFGWVVEELEHDDIKGDKAKCFTIMRGWGEMSHFEESLKQEAYQKAIQILFAWGAPFKMWHIERNI</sequence>
<dbReference type="EMBL" id="JASWJB010000624">
    <property type="protein sequence ID" value="KAK2589555.1"/>
    <property type="molecule type" value="Genomic_DNA"/>
</dbReference>
<name>A0AAJ0CAW5_9HYPO</name>